<dbReference type="RefSeq" id="XP_034236992.1">
    <property type="nucleotide sequence ID" value="XM_034381101.1"/>
</dbReference>
<dbReference type="GO" id="GO:0006915">
    <property type="term" value="P:apoptotic process"/>
    <property type="evidence" value="ECO:0007669"/>
    <property type="project" value="TreeGrafter"/>
</dbReference>
<evidence type="ECO:0000313" key="5">
    <source>
        <dbReference type="Proteomes" id="UP000515158"/>
    </source>
</evidence>
<keyword evidence="5" id="KW-1185">Reference proteome</keyword>
<feature type="coiled-coil region" evidence="4">
    <location>
        <begin position="62"/>
        <end position="100"/>
    </location>
</feature>
<dbReference type="RefSeq" id="XP_034236993.1">
    <property type="nucleotide sequence ID" value="XM_034381102.1"/>
</dbReference>
<dbReference type="PANTHER" id="PTHR31183">
    <property type="entry name" value="TRICHOPLEIN KERATIN FILAMENT-BINDING PROTEIN FAMILY MEMBER"/>
    <property type="match status" value="1"/>
</dbReference>
<dbReference type="KEGG" id="tpal:117642678"/>
<dbReference type="RefSeq" id="XP_034236990.1">
    <property type="nucleotide sequence ID" value="XM_034381099.1"/>
</dbReference>
<keyword evidence="2" id="KW-0963">Cytoplasm</keyword>
<protein>
    <submittedName>
        <fullName evidence="6 7">Trichoplein keratin filament-binding protein-like</fullName>
    </submittedName>
</protein>
<evidence type="ECO:0000256" key="1">
    <source>
        <dbReference type="ARBA" id="ARBA00004245"/>
    </source>
</evidence>
<organism evidence="7">
    <name type="scientific">Thrips palmi</name>
    <name type="common">Melon thrips</name>
    <dbReference type="NCBI Taxonomy" id="161013"/>
    <lineage>
        <taxon>Eukaryota</taxon>
        <taxon>Metazoa</taxon>
        <taxon>Ecdysozoa</taxon>
        <taxon>Arthropoda</taxon>
        <taxon>Hexapoda</taxon>
        <taxon>Insecta</taxon>
        <taxon>Pterygota</taxon>
        <taxon>Neoptera</taxon>
        <taxon>Paraneoptera</taxon>
        <taxon>Thysanoptera</taxon>
        <taxon>Terebrantia</taxon>
        <taxon>Thripoidea</taxon>
        <taxon>Thripidae</taxon>
        <taxon>Thrips</taxon>
    </lineage>
</organism>
<evidence type="ECO:0000256" key="2">
    <source>
        <dbReference type="ARBA" id="ARBA00022490"/>
    </source>
</evidence>
<evidence type="ECO:0000256" key="3">
    <source>
        <dbReference type="ARBA" id="ARBA00023212"/>
    </source>
</evidence>
<name>A0A6P8YSE0_THRPL</name>
<accession>A0A6P8YSE0</accession>
<feature type="coiled-coil region" evidence="4">
    <location>
        <begin position="223"/>
        <end position="303"/>
    </location>
</feature>
<dbReference type="InterPro" id="IPR043596">
    <property type="entry name" value="CFAP53/TCHP"/>
</dbReference>
<dbReference type="Proteomes" id="UP000515158">
    <property type="component" value="Unplaced"/>
</dbReference>
<proteinExistence type="predicted"/>
<evidence type="ECO:0000313" key="6">
    <source>
        <dbReference type="RefSeq" id="XP_034236990.1"/>
    </source>
</evidence>
<feature type="coiled-coil region" evidence="4">
    <location>
        <begin position="376"/>
        <end position="478"/>
    </location>
</feature>
<dbReference type="GeneID" id="117642678"/>
<dbReference type="AlphaFoldDB" id="A0A6P8YSE0"/>
<dbReference type="GO" id="GO:0045095">
    <property type="term" value="C:keratin filament"/>
    <property type="evidence" value="ECO:0007669"/>
    <property type="project" value="TreeGrafter"/>
</dbReference>
<dbReference type="OrthoDB" id="6431598at2759"/>
<evidence type="ECO:0000313" key="7">
    <source>
        <dbReference type="RefSeq" id="XP_034236992.1"/>
    </source>
</evidence>
<dbReference type="PANTHER" id="PTHR31183:SF2">
    <property type="entry name" value="TRICHOPLEIN KERATIN FILAMENT-BINDING PROTEIN"/>
    <property type="match status" value="1"/>
</dbReference>
<keyword evidence="3" id="KW-0206">Cytoskeleton</keyword>
<evidence type="ECO:0000256" key="4">
    <source>
        <dbReference type="SAM" id="Coils"/>
    </source>
</evidence>
<sequence>MAFSVRYRGRKLQHLNVQKRLHQWENSEQNAANYGYFQKVNFMTNQHRMWDQFDPTSSRLSKLKEEERLRRLSLRREKLSALLQQEDENLKRELKDLEQQKRPWHHNYDVGHLRSINGELQRREEERRAREAELRLYHRWRNDQPLLRHVDERNQTAFVRQAWVEQVEEKMAREKKIAEEEEAMDIKRKSQLVLQEQAEKAFIEEKKAQLVEIKHALQCQLDLLKAKEEYADELKRKEELMLRREEELEKLAQQRVQAQAKRGGLELGMYFHEHYNLKLKRRAKEVRDALEEDQRILREAESRLADPNLEDEDRKEARRHLDRANAVLASYAEVEKLIERDTRVMFQEEARFFWDKQEKRWKEEQEARSKLMADTLATLQLQIQERAQKNRLAQENLLKEREDILKQLETRNTEMEQVEAEIMSKKSLQNVLNAQMEDQSLARLNEIRQKEKERQARLEEMKKEEERLLQEFKRLNTQYPKHPLTFGRRSFIPC</sequence>
<evidence type="ECO:0000313" key="8">
    <source>
        <dbReference type="RefSeq" id="XP_034236993.1"/>
    </source>
</evidence>
<keyword evidence="4" id="KW-0175">Coiled coil</keyword>
<reference evidence="6 7" key="1">
    <citation type="submission" date="2025-04" db="UniProtKB">
        <authorList>
            <consortium name="RefSeq"/>
        </authorList>
    </citation>
    <scope>IDENTIFICATION</scope>
    <source>
        <tissue evidence="6 7">Total insect</tissue>
    </source>
</reference>
<gene>
    <name evidence="6 7 8" type="primary">LOC117642678</name>
</gene>
<comment type="subcellular location">
    <subcellularLocation>
        <location evidence="1">Cytoplasm</location>
        <location evidence="1">Cytoskeleton</location>
    </subcellularLocation>
</comment>